<dbReference type="EMBL" id="JABELV010000278">
    <property type="protein sequence ID" value="KAG7527489.1"/>
    <property type="molecule type" value="Genomic_DNA"/>
</dbReference>
<dbReference type="OrthoDB" id="1937642at2759"/>
<name>A0A8K0JEJ1_9TREE</name>
<accession>A0A8K0JEJ1</accession>
<evidence type="ECO:0000313" key="3">
    <source>
        <dbReference type="Proteomes" id="UP000812966"/>
    </source>
</evidence>
<dbReference type="AlphaFoldDB" id="A0A8K0JEJ1"/>
<protein>
    <submittedName>
        <fullName evidence="2">Uncharacterized protein</fullName>
    </submittedName>
</protein>
<dbReference type="Proteomes" id="UP000812966">
    <property type="component" value="Unassembled WGS sequence"/>
</dbReference>
<sequence length="417" mass="45686">MLDWNATSRALTAQLANPADVFTLLFLVGGDVWKYSVRFSPVGWGFTPVVFSFGWVSYAFTTLKTAAGGETLMPVSTAQNAVVMEGKSGHTRSNTSWVIGRLWRDYPVWRDRRVDGLLADLKRDKGRCSWEQAGLIVGVYKAKKLKESRPVSVKGTGWVLGLFVTLLQLILAVIPVSTQGEWGTLLVTITGTLLAWWTASLPQWQEEKFRARTVRRNRDGSLPSVVITPGNGSQHAILVILEEGSVNLEDLATGQNGYRPRVIQGVPLILLTAAWVVLLLVAIGIPSNRWYLIGIGAIGMLQNTWVASSPRRPAEVGLPLEFVEVVGSADVACALAQLERTDEGRGVGKQLVQIFFPGGLETGHEDLFGAPGVVKDLSSRQWCRCQADDQRAGRMQKDIGSGTSCWDTTLIERRVKV</sequence>
<evidence type="ECO:0000313" key="2">
    <source>
        <dbReference type="EMBL" id="KAG7527489.1"/>
    </source>
</evidence>
<reference evidence="2" key="1">
    <citation type="submission" date="2020-04" db="EMBL/GenBank/DDBJ databases">
        <title>Analysis of mating type loci in Filobasidium floriforme.</title>
        <authorList>
            <person name="Nowrousian M."/>
        </authorList>
    </citation>
    <scope>NUCLEOTIDE SEQUENCE</scope>
    <source>
        <strain evidence="2">CBS 6242</strain>
    </source>
</reference>
<comment type="caution">
    <text evidence="2">The sequence shown here is derived from an EMBL/GenBank/DDBJ whole genome shotgun (WGS) entry which is preliminary data.</text>
</comment>
<feature type="transmembrane region" description="Helical" evidence="1">
    <location>
        <begin position="182"/>
        <end position="202"/>
    </location>
</feature>
<proteinExistence type="predicted"/>
<keyword evidence="1" id="KW-1133">Transmembrane helix</keyword>
<keyword evidence="1" id="KW-0812">Transmembrane</keyword>
<evidence type="ECO:0000256" key="1">
    <source>
        <dbReference type="SAM" id="Phobius"/>
    </source>
</evidence>
<gene>
    <name evidence="2" type="ORF">FFLO_06886</name>
</gene>
<keyword evidence="3" id="KW-1185">Reference proteome</keyword>
<keyword evidence="1" id="KW-0472">Membrane</keyword>
<feature type="transmembrane region" description="Helical" evidence="1">
    <location>
        <begin position="265"/>
        <end position="284"/>
    </location>
</feature>
<organism evidence="2 3">
    <name type="scientific">Filobasidium floriforme</name>
    <dbReference type="NCBI Taxonomy" id="5210"/>
    <lineage>
        <taxon>Eukaryota</taxon>
        <taxon>Fungi</taxon>
        <taxon>Dikarya</taxon>
        <taxon>Basidiomycota</taxon>
        <taxon>Agaricomycotina</taxon>
        <taxon>Tremellomycetes</taxon>
        <taxon>Filobasidiales</taxon>
        <taxon>Filobasidiaceae</taxon>
        <taxon>Filobasidium</taxon>
    </lineage>
</organism>
<feature type="transmembrane region" description="Helical" evidence="1">
    <location>
        <begin position="151"/>
        <end position="176"/>
    </location>
</feature>